<protein>
    <submittedName>
        <fullName evidence="1">Uncharacterized protein</fullName>
    </submittedName>
</protein>
<organism evidence="1 2">
    <name type="scientific">Paramecium primaurelia</name>
    <dbReference type="NCBI Taxonomy" id="5886"/>
    <lineage>
        <taxon>Eukaryota</taxon>
        <taxon>Sar</taxon>
        <taxon>Alveolata</taxon>
        <taxon>Ciliophora</taxon>
        <taxon>Intramacronucleata</taxon>
        <taxon>Oligohymenophorea</taxon>
        <taxon>Peniculida</taxon>
        <taxon>Parameciidae</taxon>
        <taxon>Paramecium</taxon>
    </lineage>
</organism>
<evidence type="ECO:0000313" key="1">
    <source>
        <dbReference type="EMBL" id="CAD8056680.1"/>
    </source>
</evidence>
<reference evidence="1" key="1">
    <citation type="submission" date="2021-01" db="EMBL/GenBank/DDBJ databases">
        <authorList>
            <consortium name="Genoscope - CEA"/>
            <person name="William W."/>
        </authorList>
    </citation>
    <scope>NUCLEOTIDE SEQUENCE</scope>
</reference>
<comment type="caution">
    <text evidence="1">The sequence shown here is derived from an EMBL/GenBank/DDBJ whole genome shotgun (WGS) entry which is preliminary data.</text>
</comment>
<evidence type="ECO:0000313" key="2">
    <source>
        <dbReference type="Proteomes" id="UP000688137"/>
    </source>
</evidence>
<sequence length="109" mass="13249">MTSQKLLQFMKYLIKNIRFNKQLNQLERNQNINCQIMKKPNQKLMIQNNNNKIAQKQKKRIMKTLRGGQQGMMRRQRKSKKIENCKECMICHEIFNKAQEFTLQEINQF</sequence>
<accession>A0A8S1KMW0</accession>
<gene>
    <name evidence="1" type="ORF">PPRIM_AZ9-3.1.T0250001</name>
</gene>
<name>A0A8S1KMW0_PARPR</name>
<keyword evidence="2" id="KW-1185">Reference proteome</keyword>
<dbReference type="AlphaFoldDB" id="A0A8S1KMW0"/>
<dbReference type="EMBL" id="CAJJDM010000023">
    <property type="protein sequence ID" value="CAD8056680.1"/>
    <property type="molecule type" value="Genomic_DNA"/>
</dbReference>
<proteinExistence type="predicted"/>
<dbReference type="Proteomes" id="UP000688137">
    <property type="component" value="Unassembled WGS sequence"/>
</dbReference>